<dbReference type="Gene3D" id="1.20.1250.20">
    <property type="entry name" value="MFS general substrate transporter like domains"/>
    <property type="match status" value="1"/>
</dbReference>
<reference evidence="3" key="2">
    <citation type="submission" date="2021-08" db="EMBL/GenBank/DDBJ databases">
        <authorList>
            <person name="Eriksson T."/>
        </authorList>
    </citation>
    <scope>NUCLEOTIDE SEQUENCE</scope>
    <source>
        <strain evidence="3">Stoneville</strain>
        <tissue evidence="3">Whole head</tissue>
    </source>
</reference>
<evidence type="ECO:0000313" key="4">
    <source>
        <dbReference type="Proteomes" id="UP000719412"/>
    </source>
</evidence>
<feature type="transmembrane region" description="Helical" evidence="2">
    <location>
        <begin position="72"/>
        <end position="91"/>
    </location>
</feature>
<name>A0A8J6LE06_TENMO</name>
<dbReference type="InterPro" id="IPR006170">
    <property type="entry name" value="PBP/GOBP"/>
</dbReference>
<keyword evidence="2" id="KW-0472">Membrane</keyword>
<dbReference type="PANTHER" id="PTHR10686:SF18">
    <property type="entry name" value="IP11787P-RELATED"/>
    <property type="match status" value="1"/>
</dbReference>
<dbReference type="EMBL" id="JABDTM020015750">
    <property type="protein sequence ID" value="KAH0819054.1"/>
    <property type="molecule type" value="Genomic_DNA"/>
</dbReference>
<evidence type="ECO:0000256" key="2">
    <source>
        <dbReference type="SAM" id="Phobius"/>
    </source>
</evidence>
<dbReference type="Gene3D" id="1.10.238.20">
    <property type="entry name" value="Pheromone/general odorant binding protein domain"/>
    <property type="match status" value="1"/>
</dbReference>
<reference evidence="3" key="1">
    <citation type="journal article" date="2020" name="J Insects Food Feed">
        <title>The yellow mealworm (Tenebrio molitor) genome: a resource for the emerging insects as food and feed industry.</title>
        <authorList>
            <person name="Eriksson T."/>
            <person name="Andere A."/>
            <person name="Kelstrup H."/>
            <person name="Emery V."/>
            <person name="Picard C."/>
        </authorList>
    </citation>
    <scope>NUCLEOTIDE SEQUENCE</scope>
    <source>
        <strain evidence="3">Stoneville</strain>
        <tissue evidence="3">Whole head</tissue>
    </source>
</reference>
<keyword evidence="4" id="KW-1185">Reference proteome</keyword>
<dbReference type="InterPro" id="IPR036259">
    <property type="entry name" value="MFS_trans_sf"/>
</dbReference>
<dbReference type="Pfam" id="PF01770">
    <property type="entry name" value="Folate_carrier"/>
    <property type="match status" value="2"/>
</dbReference>
<dbReference type="PANTHER" id="PTHR10686">
    <property type="entry name" value="FOLATE TRANSPORTER"/>
    <property type="match status" value="1"/>
</dbReference>
<feature type="transmembrane region" description="Helical" evidence="2">
    <location>
        <begin position="259"/>
        <end position="283"/>
    </location>
</feature>
<feature type="transmembrane region" description="Helical" evidence="2">
    <location>
        <begin position="97"/>
        <end position="119"/>
    </location>
</feature>
<comment type="similarity">
    <text evidence="1">Belongs to the reduced folate carrier (RFC) transporter (TC 2.A.48) family.</text>
</comment>
<protein>
    <submittedName>
        <fullName evidence="3">Uncharacterized protein</fullName>
    </submittedName>
</protein>
<dbReference type="GO" id="GO:0005886">
    <property type="term" value="C:plasma membrane"/>
    <property type="evidence" value="ECO:0007669"/>
    <property type="project" value="TreeGrafter"/>
</dbReference>
<keyword evidence="2" id="KW-1133">Transmembrane helix</keyword>
<dbReference type="AlphaFoldDB" id="A0A8J6LE06"/>
<keyword evidence="2" id="KW-0812">Transmembrane</keyword>
<evidence type="ECO:0000313" key="3">
    <source>
        <dbReference type="EMBL" id="KAH0819054.1"/>
    </source>
</evidence>
<dbReference type="SUPFAM" id="SSF47565">
    <property type="entry name" value="Insect pheromone/odorant-binding proteins"/>
    <property type="match status" value="1"/>
</dbReference>
<sequence>MEQWLKISLTLSLIGFLKEFRPSEAFYYEYFVGSKNFTEDQVNREALPTSIYSTLVLQVFAFLITDMCRYKPLIIVLGLSGVIMYSLMLWTTSLLGLQIALGFNGLFYGTEVAYYTYIYGKVDKEHFERVTSHTNAAILAGRTSSGILAQVLVSVKWMDVEQLNYISLGAMVLTTLWACLLPSVKESIYFQSEEVGLLPFSKKVMSAFVVIKGHFTQAFTNPRVVKWGMWHGFTIAGYTAMEYYIQALYSLLQTEDQDLFNGAVIAVQTFLGFCASLLAGYAVREKLMADQDFVAVKDKCLTILGLTEDELKFDVDTSDVSENVLCFFKCIQQERGVIDEAGSLHSEKIFSSPHFTALTENEQNEVKKCVEGVDKIETCQDIAPLVECLHNSL</sequence>
<dbReference type="SUPFAM" id="SSF103473">
    <property type="entry name" value="MFS general substrate transporter"/>
    <property type="match status" value="1"/>
</dbReference>
<dbReference type="Pfam" id="PF01395">
    <property type="entry name" value="PBP_GOBP"/>
    <property type="match status" value="1"/>
</dbReference>
<organism evidence="3 4">
    <name type="scientific">Tenebrio molitor</name>
    <name type="common">Yellow mealworm beetle</name>
    <dbReference type="NCBI Taxonomy" id="7067"/>
    <lineage>
        <taxon>Eukaryota</taxon>
        <taxon>Metazoa</taxon>
        <taxon>Ecdysozoa</taxon>
        <taxon>Arthropoda</taxon>
        <taxon>Hexapoda</taxon>
        <taxon>Insecta</taxon>
        <taxon>Pterygota</taxon>
        <taxon>Neoptera</taxon>
        <taxon>Endopterygota</taxon>
        <taxon>Coleoptera</taxon>
        <taxon>Polyphaga</taxon>
        <taxon>Cucujiformia</taxon>
        <taxon>Tenebrionidae</taxon>
        <taxon>Tenebrio</taxon>
    </lineage>
</organism>
<evidence type="ECO:0000256" key="1">
    <source>
        <dbReference type="ARBA" id="ARBA00005773"/>
    </source>
</evidence>
<comment type="caution">
    <text evidence="3">The sequence shown here is derived from an EMBL/GenBank/DDBJ whole genome shotgun (WGS) entry which is preliminary data.</text>
</comment>
<dbReference type="Proteomes" id="UP000719412">
    <property type="component" value="Unassembled WGS sequence"/>
</dbReference>
<accession>A0A8J6LE06</accession>
<dbReference type="GO" id="GO:0090482">
    <property type="term" value="F:vitamin transmembrane transporter activity"/>
    <property type="evidence" value="ECO:0007669"/>
    <property type="project" value="InterPro"/>
</dbReference>
<dbReference type="GO" id="GO:0005549">
    <property type="term" value="F:odorant binding"/>
    <property type="evidence" value="ECO:0007669"/>
    <property type="project" value="InterPro"/>
</dbReference>
<dbReference type="InterPro" id="IPR002666">
    <property type="entry name" value="Folate_carrier"/>
</dbReference>
<dbReference type="InterPro" id="IPR036728">
    <property type="entry name" value="PBP_GOBP_sf"/>
</dbReference>
<dbReference type="CDD" id="cd23992">
    <property type="entry name" value="PBP_GOBP"/>
    <property type="match status" value="1"/>
</dbReference>
<gene>
    <name evidence="3" type="ORF">GEV33_003737</name>
</gene>
<proteinExistence type="inferred from homology"/>